<dbReference type="Pfam" id="PF00903">
    <property type="entry name" value="Glyoxalase"/>
    <property type="match status" value="1"/>
</dbReference>
<sequence length="127" mass="14389">MKIEHIGLWTVDLEKMKEFYCDYFKATAGEFYHNQKTGFQSYFLSFADGARLEIMHREDVNEGTHNKERLGFAHLAVSVGSKDCVDALTELLAKEGYPLLSPCRVTGDGYYESVIGDPEGNRIEITI</sequence>
<dbReference type="InterPro" id="IPR051332">
    <property type="entry name" value="Fosfomycin_Res_Enzymes"/>
</dbReference>
<dbReference type="PANTHER" id="PTHR36113">
    <property type="entry name" value="LYASE, PUTATIVE-RELATED-RELATED"/>
    <property type="match status" value="1"/>
</dbReference>
<dbReference type="AlphaFoldDB" id="A0A143YCC5"/>
<dbReference type="STRING" id="140314.SAMN04488076_101111"/>
<dbReference type="Gene3D" id="3.10.180.10">
    <property type="entry name" value="2,3-Dihydroxybiphenyl 1,2-Dioxygenase, domain 1"/>
    <property type="match status" value="1"/>
</dbReference>
<dbReference type="PROSITE" id="PS51819">
    <property type="entry name" value="VOC"/>
    <property type="match status" value="1"/>
</dbReference>
<dbReference type="GO" id="GO:0051213">
    <property type="term" value="F:dioxygenase activity"/>
    <property type="evidence" value="ECO:0007669"/>
    <property type="project" value="UniProtKB-KW"/>
</dbReference>
<name>A0A143YCC5_9LACT</name>
<dbReference type="InterPro" id="IPR029068">
    <property type="entry name" value="Glyas_Bleomycin-R_OHBP_Dase"/>
</dbReference>
<feature type="domain" description="VOC" evidence="1">
    <location>
        <begin position="2"/>
        <end position="127"/>
    </location>
</feature>
<protein>
    <submittedName>
        <fullName evidence="2">Glyoxalase/bleomycin resistance protein/dihydroxybiphenyl dioxygenase</fullName>
    </submittedName>
</protein>
<dbReference type="PANTHER" id="PTHR36113:SF1">
    <property type="entry name" value="GLYOXALASE_BLEOMYCIN RESISTANCE PROTEIN_DIOXYGENASE"/>
    <property type="match status" value="1"/>
</dbReference>
<proteinExistence type="predicted"/>
<dbReference type="SUPFAM" id="SSF54593">
    <property type="entry name" value="Glyoxalase/Bleomycin resistance protein/Dihydroxybiphenyl dioxygenase"/>
    <property type="match status" value="1"/>
</dbReference>
<dbReference type="InterPro" id="IPR004360">
    <property type="entry name" value="Glyas_Fos-R_dOase_dom"/>
</dbReference>
<keyword evidence="2" id="KW-0560">Oxidoreductase</keyword>
<accession>A0A143YCC5</accession>
<dbReference type="InterPro" id="IPR037523">
    <property type="entry name" value="VOC_core"/>
</dbReference>
<keyword evidence="2" id="KW-0223">Dioxygenase</keyword>
<reference evidence="2 3" key="1">
    <citation type="submission" date="2016-02" db="EMBL/GenBank/DDBJ databases">
        <authorList>
            <person name="Wen L."/>
            <person name="He K."/>
            <person name="Yang H."/>
        </authorList>
    </citation>
    <scope>NUCLEOTIDE SEQUENCE [LARGE SCALE GENOMIC DNA]</scope>
    <source>
        <strain evidence="2">Trichococcus palustris</strain>
    </source>
</reference>
<evidence type="ECO:0000259" key="1">
    <source>
        <dbReference type="PROSITE" id="PS51819"/>
    </source>
</evidence>
<dbReference type="Proteomes" id="UP000242754">
    <property type="component" value="Unassembled WGS sequence"/>
</dbReference>
<dbReference type="RefSeq" id="WP_087031290.1">
    <property type="nucleotide sequence ID" value="NZ_FJNE01000002.1"/>
</dbReference>
<evidence type="ECO:0000313" key="3">
    <source>
        <dbReference type="Proteomes" id="UP000242754"/>
    </source>
</evidence>
<organism evidence="2 3">
    <name type="scientific">Trichococcus palustris</name>
    <dbReference type="NCBI Taxonomy" id="140314"/>
    <lineage>
        <taxon>Bacteria</taxon>
        <taxon>Bacillati</taxon>
        <taxon>Bacillota</taxon>
        <taxon>Bacilli</taxon>
        <taxon>Lactobacillales</taxon>
        <taxon>Carnobacteriaceae</taxon>
        <taxon>Trichococcus</taxon>
    </lineage>
</organism>
<dbReference type="OrthoDB" id="9789012at2"/>
<keyword evidence="3" id="KW-1185">Reference proteome</keyword>
<gene>
    <name evidence="2" type="ORF">Tpal_627</name>
</gene>
<dbReference type="EMBL" id="FJNE01000002">
    <property type="protein sequence ID" value="CZQ85397.1"/>
    <property type="molecule type" value="Genomic_DNA"/>
</dbReference>
<evidence type="ECO:0000313" key="2">
    <source>
        <dbReference type="EMBL" id="CZQ85397.1"/>
    </source>
</evidence>